<dbReference type="GO" id="GO:0006281">
    <property type="term" value="P:DNA repair"/>
    <property type="evidence" value="ECO:0007669"/>
    <property type="project" value="UniProtKB-KW"/>
</dbReference>
<evidence type="ECO:0000256" key="10">
    <source>
        <dbReference type="ARBA" id="ARBA00035861"/>
    </source>
</evidence>
<evidence type="ECO:0000256" key="6">
    <source>
        <dbReference type="ARBA" id="ARBA00022763"/>
    </source>
</evidence>
<evidence type="ECO:0000313" key="13">
    <source>
        <dbReference type="EMBL" id="SVB77614.1"/>
    </source>
</evidence>
<protein>
    <recommendedName>
        <fullName evidence="11">8-oxo-dGTP diphosphatase</fullName>
        <ecNumber evidence="11">3.6.1.55</ecNumber>
    </recommendedName>
</protein>
<dbReference type="InterPro" id="IPR020084">
    <property type="entry name" value="NUDIX_hydrolase_CS"/>
</dbReference>
<evidence type="ECO:0000256" key="2">
    <source>
        <dbReference type="ARBA" id="ARBA00005582"/>
    </source>
</evidence>
<evidence type="ECO:0000256" key="5">
    <source>
        <dbReference type="ARBA" id="ARBA00022723"/>
    </source>
</evidence>
<dbReference type="GO" id="GO:0044715">
    <property type="term" value="F:8-oxo-dGDP phosphatase activity"/>
    <property type="evidence" value="ECO:0007669"/>
    <property type="project" value="TreeGrafter"/>
</dbReference>
<dbReference type="GO" id="GO:0044716">
    <property type="term" value="F:8-oxo-GDP phosphatase activity"/>
    <property type="evidence" value="ECO:0007669"/>
    <property type="project" value="TreeGrafter"/>
</dbReference>
<dbReference type="GO" id="GO:0035539">
    <property type="term" value="F:8-oxo-7,8-dihydrodeoxyguanosine triphosphate pyrophosphatase activity"/>
    <property type="evidence" value="ECO:0007669"/>
    <property type="project" value="UniProtKB-EC"/>
</dbReference>
<evidence type="ECO:0000256" key="8">
    <source>
        <dbReference type="ARBA" id="ARBA00022842"/>
    </source>
</evidence>
<keyword evidence="5" id="KW-0479">Metal-binding</keyword>
<dbReference type="SUPFAM" id="SSF55811">
    <property type="entry name" value="Nudix"/>
    <property type="match status" value="1"/>
</dbReference>
<organism evidence="13">
    <name type="scientific">marine metagenome</name>
    <dbReference type="NCBI Taxonomy" id="408172"/>
    <lineage>
        <taxon>unclassified sequences</taxon>
        <taxon>metagenomes</taxon>
        <taxon>ecological metagenomes</taxon>
    </lineage>
</organism>
<dbReference type="PROSITE" id="PS00893">
    <property type="entry name" value="NUDIX_BOX"/>
    <property type="match status" value="1"/>
</dbReference>
<dbReference type="PRINTS" id="PR00502">
    <property type="entry name" value="NUDIXFAMILY"/>
</dbReference>
<keyword evidence="9" id="KW-0234">DNA repair</keyword>
<dbReference type="GO" id="GO:0046872">
    <property type="term" value="F:metal ion binding"/>
    <property type="evidence" value="ECO:0007669"/>
    <property type="project" value="UniProtKB-KW"/>
</dbReference>
<evidence type="ECO:0000256" key="4">
    <source>
        <dbReference type="ARBA" id="ARBA00022705"/>
    </source>
</evidence>
<reference evidence="13" key="1">
    <citation type="submission" date="2018-05" db="EMBL/GenBank/DDBJ databases">
        <authorList>
            <person name="Lanie J.A."/>
            <person name="Ng W.-L."/>
            <person name="Kazmierczak K.M."/>
            <person name="Andrzejewski T.M."/>
            <person name="Davidsen T.M."/>
            <person name="Wayne K.J."/>
            <person name="Tettelin H."/>
            <person name="Glass J.I."/>
            <person name="Rusch D."/>
            <person name="Podicherti R."/>
            <person name="Tsui H.-C.T."/>
            <person name="Winkler M.E."/>
        </authorList>
    </citation>
    <scope>NUCLEOTIDE SEQUENCE</scope>
</reference>
<evidence type="ECO:0000259" key="12">
    <source>
        <dbReference type="PROSITE" id="PS51462"/>
    </source>
</evidence>
<dbReference type="CDD" id="cd03425">
    <property type="entry name" value="NUDIX_MutT_NudA_like"/>
    <property type="match status" value="1"/>
</dbReference>
<dbReference type="PROSITE" id="PS51462">
    <property type="entry name" value="NUDIX"/>
    <property type="match status" value="1"/>
</dbReference>
<evidence type="ECO:0000256" key="3">
    <source>
        <dbReference type="ARBA" id="ARBA00022457"/>
    </source>
</evidence>
<dbReference type="InterPro" id="IPR015797">
    <property type="entry name" value="NUDIX_hydrolase-like_dom_sf"/>
</dbReference>
<gene>
    <name evidence="13" type="ORF">METZ01_LOCUS230468</name>
</gene>
<accession>A0A382GS12</accession>
<dbReference type="EC" id="3.6.1.55" evidence="11"/>
<dbReference type="PANTHER" id="PTHR47707:SF1">
    <property type="entry name" value="NUDIX HYDROLASE FAMILY PROTEIN"/>
    <property type="match status" value="1"/>
</dbReference>
<evidence type="ECO:0000256" key="1">
    <source>
        <dbReference type="ARBA" id="ARBA00001946"/>
    </source>
</evidence>
<dbReference type="AlphaFoldDB" id="A0A382GS12"/>
<dbReference type="InterPro" id="IPR003561">
    <property type="entry name" value="Mutator_MutT"/>
</dbReference>
<keyword evidence="4" id="KW-0235">DNA replication</keyword>
<feature type="domain" description="Nudix hydrolase" evidence="12">
    <location>
        <begin position="1"/>
        <end position="100"/>
    </location>
</feature>
<proteinExistence type="inferred from homology"/>
<dbReference type="GO" id="GO:0006260">
    <property type="term" value="P:DNA replication"/>
    <property type="evidence" value="ECO:0007669"/>
    <property type="project" value="UniProtKB-KW"/>
</dbReference>
<keyword evidence="6" id="KW-0227">DNA damage</keyword>
<comment type="similarity">
    <text evidence="2">Belongs to the Nudix hydrolase family.</text>
</comment>
<keyword evidence="7" id="KW-0378">Hydrolase</keyword>
<evidence type="ECO:0000256" key="11">
    <source>
        <dbReference type="ARBA" id="ARBA00038905"/>
    </source>
</evidence>
<dbReference type="InterPro" id="IPR020476">
    <property type="entry name" value="Nudix_hydrolase"/>
</dbReference>
<dbReference type="EMBL" id="UINC01056960">
    <property type="protein sequence ID" value="SVB77614.1"/>
    <property type="molecule type" value="Genomic_DNA"/>
</dbReference>
<dbReference type="Pfam" id="PF14815">
    <property type="entry name" value="NUDIX_4"/>
    <property type="match status" value="1"/>
</dbReference>
<dbReference type="NCBIfam" id="TIGR00586">
    <property type="entry name" value="mutt"/>
    <property type="match status" value="1"/>
</dbReference>
<dbReference type="Gene3D" id="3.90.79.10">
    <property type="entry name" value="Nucleoside Triphosphate Pyrophosphohydrolase"/>
    <property type="match status" value="1"/>
</dbReference>
<dbReference type="PANTHER" id="PTHR47707">
    <property type="entry name" value="8-OXO-DGTP DIPHOSPHATASE"/>
    <property type="match status" value="1"/>
</dbReference>
<keyword evidence="8" id="KW-0460">Magnesium</keyword>
<comment type="cofactor">
    <cofactor evidence="1">
        <name>Mg(2+)</name>
        <dbReference type="ChEBI" id="CHEBI:18420"/>
    </cofactor>
</comment>
<sequence length="106" mass="12021">MAGLWEFPGGKREPGETFEGCLVRELREELGIEVALGQAFEEITHDYPGKTVHLKFFLCRLAKGEPRAIGCAAYEWATRESLAKRDFPPADERLLERLVDTGALWR</sequence>
<evidence type="ECO:0000256" key="7">
    <source>
        <dbReference type="ARBA" id="ARBA00022801"/>
    </source>
</evidence>
<evidence type="ECO:0000256" key="9">
    <source>
        <dbReference type="ARBA" id="ARBA00023204"/>
    </source>
</evidence>
<comment type="catalytic activity">
    <reaction evidence="10">
        <text>8-oxo-dGTP + H2O = 8-oxo-dGMP + diphosphate + H(+)</text>
        <dbReference type="Rhea" id="RHEA:31575"/>
        <dbReference type="ChEBI" id="CHEBI:15377"/>
        <dbReference type="ChEBI" id="CHEBI:15378"/>
        <dbReference type="ChEBI" id="CHEBI:33019"/>
        <dbReference type="ChEBI" id="CHEBI:63224"/>
        <dbReference type="ChEBI" id="CHEBI:77896"/>
        <dbReference type="EC" id="3.6.1.55"/>
    </reaction>
</comment>
<keyword evidence="3" id="KW-0515">Mutator protein</keyword>
<dbReference type="InterPro" id="IPR000086">
    <property type="entry name" value="NUDIX_hydrolase_dom"/>
</dbReference>
<name>A0A382GS12_9ZZZZ</name>
<dbReference type="InterPro" id="IPR029119">
    <property type="entry name" value="MutY_C"/>
</dbReference>
<dbReference type="InterPro" id="IPR047127">
    <property type="entry name" value="MutT-like"/>
</dbReference>
<dbReference type="GO" id="GO:0008413">
    <property type="term" value="F:8-oxo-7,8-dihydroguanosine triphosphate pyrophosphatase activity"/>
    <property type="evidence" value="ECO:0007669"/>
    <property type="project" value="InterPro"/>
</dbReference>